<keyword evidence="2" id="KW-1185">Reference proteome</keyword>
<accession>A0A2A5RJX1</accession>
<dbReference type="AlphaFoldDB" id="A0A2A5RJX1"/>
<comment type="caution">
    <text evidence="1">The sequence shown here is derived from an EMBL/GenBank/DDBJ whole genome shotgun (WGS) entry which is preliminary data.</text>
</comment>
<reference evidence="1 2" key="1">
    <citation type="submission" date="2014-12" db="EMBL/GenBank/DDBJ databases">
        <title>Draft genome sequences of 10 type strains of Lactococcus.</title>
        <authorList>
            <person name="Sun Z."/>
            <person name="Zhong Z."/>
            <person name="Liu W."/>
            <person name="Zhang W."/>
            <person name="Zhang H."/>
        </authorList>
    </citation>
    <scope>NUCLEOTIDE SEQUENCE [LARGE SCALE GENOMIC DNA]</scope>
    <source>
        <strain evidence="1 2">JCM 16395</strain>
    </source>
</reference>
<protein>
    <submittedName>
        <fullName evidence="1">Uncharacterized protein</fullName>
    </submittedName>
</protein>
<sequence>MPSSLLEGLYFAYIKERVLIIRKEVFMAKILLINASSESG</sequence>
<evidence type="ECO:0000313" key="1">
    <source>
        <dbReference type="EMBL" id="PCR99474.1"/>
    </source>
</evidence>
<gene>
    <name evidence="1" type="ORF">RT41_GL001850</name>
</gene>
<dbReference type="EMBL" id="JXJU01000008">
    <property type="protein sequence ID" value="PCR99474.1"/>
    <property type="molecule type" value="Genomic_DNA"/>
</dbReference>
<organism evidence="1 2">
    <name type="scientific">Lactococcus fujiensis JCM 16395</name>
    <dbReference type="NCBI Taxonomy" id="1291764"/>
    <lineage>
        <taxon>Bacteria</taxon>
        <taxon>Bacillati</taxon>
        <taxon>Bacillota</taxon>
        <taxon>Bacilli</taxon>
        <taxon>Lactobacillales</taxon>
        <taxon>Streptococcaceae</taxon>
        <taxon>Lactococcus</taxon>
    </lineage>
</organism>
<name>A0A2A5RJX1_9LACT</name>
<proteinExistence type="predicted"/>
<dbReference type="Proteomes" id="UP000218181">
    <property type="component" value="Unassembled WGS sequence"/>
</dbReference>
<evidence type="ECO:0000313" key="2">
    <source>
        <dbReference type="Proteomes" id="UP000218181"/>
    </source>
</evidence>